<dbReference type="KEGG" id="stru:115160941"/>
<keyword evidence="8" id="KW-0653">Protein transport</keyword>
<keyword evidence="7" id="KW-0931">ER-Golgi transport</keyword>
<evidence type="ECO:0000256" key="3">
    <source>
        <dbReference type="ARBA" id="ARBA00008025"/>
    </source>
</evidence>
<comment type="subcellular location">
    <subcellularLocation>
        <location evidence="2">Endoplasmic reticulum membrane</location>
        <topology evidence="2">Multi-pass membrane protein</topology>
    </subcellularLocation>
</comment>
<evidence type="ECO:0000256" key="5">
    <source>
        <dbReference type="ARBA" id="ARBA00022692"/>
    </source>
</evidence>
<dbReference type="OMA" id="IMMCEEN"/>
<evidence type="ECO:0000256" key="8">
    <source>
        <dbReference type="ARBA" id="ARBA00022927"/>
    </source>
</evidence>
<sequence length="302" mass="34293">MSMVLFALVMRSTDGLPLSATTDYEQDEGLQETKKQIKTLSEKLSTFPSRCSLKTGKFNIHFTSSLGLGYLVVCTENCPNALAFCFLEEMQSQFLDRCDGFLIRNAVRPYSSSDFDDFLQDTKQRYNSPCSLTSKISLADMQSELKMIPTYQLSPEDLRSGFSRRNVLHYKSMTPSQLLEPVSLPGIMSCVLSIFCGGLNLLQGFHAIEGFMQSYNDEDFNDMIAFFLGTAGCLYQFYLFCYFSVRRNSKSFLAFALICLSNICLFELRNVWQILFHVAVAAFMTLQIRLRQLQCKAPGYNV</sequence>
<name>A0A674CWC5_SALTR</name>
<keyword evidence="10 11" id="KW-0472">Membrane</keyword>
<dbReference type="GeneTree" id="ENSGT00940000158470"/>
<organism evidence="14 15">
    <name type="scientific">Salmo trutta</name>
    <name type="common">Brown trout</name>
    <dbReference type="NCBI Taxonomy" id="8032"/>
    <lineage>
        <taxon>Eukaryota</taxon>
        <taxon>Metazoa</taxon>
        <taxon>Chordata</taxon>
        <taxon>Craniata</taxon>
        <taxon>Vertebrata</taxon>
        <taxon>Euteleostomi</taxon>
        <taxon>Actinopterygii</taxon>
        <taxon>Neopterygii</taxon>
        <taxon>Teleostei</taxon>
        <taxon>Protacanthopterygii</taxon>
        <taxon>Salmoniformes</taxon>
        <taxon>Salmonidae</taxon>
        <taxon>Salmoninae</taxon>
        <taxon>Salmo</taxon>
    </lineage>
</organism>
<accession>A0A674CWC5</accession>
<evidence type="ECO:0000313" key="14">
    <source>
        <dbReference type="Ensembl" id="ENSSTUP00000088007.1"/>
    </source>
</evidence>
<dbReference type="AlphaFoldDB" id="A0A674CWC5"/>
<keyword evidence="9 11" id="KW-1133">Transmembrane helix</keyword>
<dbReference type="InParanoid" id="A0A674CWC5"/>
<evidence type="ECO:0000313" key="15">
    <source>
        <dbReference type="Proteomes" id="UP000472277"/>
    </source>
</evidence>
<evidence type="ECO:0000256" key="7">
    <source>
        <dbReference type="ARBA" id="ARBA00022892"/>
    </source>
</evidence>
<dbReference type="Pfam" id="PF13774">
    <property type="entry name" value="Longin"/>
    <property type="match status" value="1"/>
</dbReference>
<dbReference type="GO" id="GO:0005789">
    <property type="term" value="C:endoplasmic reticulum membrane"/>
    <property type="evidence" value="ECO:0007669"/>
    <property type="project" value="UniProtKB-SubCell"/>
</dbReference>
<dbReference type="OrthoDB" id="1719357at2759"/>
<feature type="chain" id="PRO_5025653967" evidence="12">
    <location>
        <begin position="16"/>
        <end position="302"/>
    </location>
</feature>
<evidence type="ECO:0000256" key="1">
    <source>
        <dbReference type="ARBA" id="ARBA00003595"/>
    </source>
</evidence>
<evidence type="ECO:0000256" key="4">
    <source>
        <dbReference type="ARBA" id="ARBA00022448"/>
    </source>
</evidence>
<dbReference type="PANTHER" id="PTHR46258:SF3">
    <property type="entry name" value="VESICLE-TRAFFICKING PROTEIN SEC22A"/>
    <property type="match status" value="1"/>
</dbReference>
<dbReference type="CDD" id="cd14824">
    <property type="entry name" value="Longin"/>
    <property type="match status" value="1"/>
</dbReference>
<dbReference type="SMART" id="SM01270">
    <property type="entry name" value="Longin"/>
    <property type="match status" value="1"/>
</dbReference>
<feature type="domain" description="Longin" evidence="13">
    <location>
        <begin position="8"/>
        <end position="119"/>
    </location>
</feature>
<keyword evidence="15" id="KW-1185">Reference proteome</keyword>
<dbReference type="InterPro" id="IPR043546">
    <property type="entry name" value="Sec22a/c"/>
</dbReference>
<dbReference type="InterPro" id="IPR059071">
    <property type="entry name" value="SEC22a-c_C"/>
</dbReference>
<proteinExistence type="inferred from homology"/>
<keyword evidence="5 11" id="KW-0812">Transmembrane</keyword>
<evidence type="ECO:0000259" key="13">
    <source>
        <dbReference type="PROSITE" id="PS50859"/>
    </source>
</evidence>
<keyword evidence="4" id="KW-0813">Transport</keyword>
<dbReference type="SUPFAM" id="SSF64356">
    <property type="entry name" value="SNARE-like"/>
    <property type="match status" value="1"/>
</dbReference>
<dbReference type="Pfam" id="PF25970">
    <property type="entry name" value="SEC22a_C"/>
    <property type="match status" value="1"/>
</dbReference>
<reference evidence="14" key="2">
    <citation type="submission" date="2025-09" db="UniProtKB">
        <authorList>
            <consortium name="Ensembl"/>
        </authorList>
    </citation>
    <scope>IDENTIFICATION</scope>
</reference>
<comment type="similarity">
    <text evidence="3">Belongs to the synaptobrevin family.</text>
</comment>
<dbReference type="Proteomes" id="UP000472277">
    <property type="component" value="Chromosome 24"/>
</dbReference>
<evidence type="ECO:0000256" key="2">
    <source>
        <dbReference type="ARBA" id="ARBA00004477"/>
    </source>
</evidence>
<dbReference type="Gene3D" id="3.30.450.50">
    <property type="entry name" value="Longin domain"/>
    <property type="match status" value="1"/>
</dbReference>
<dbReference type="Ensembl" id="ENSSTUT00000093650.1">
    <property type="protein sequence ID" value="ENSSTUP00000088007.1"/>
    <property type="gene ID" value="ENSSTUG00000038727.1"/>
</dbReference>
<dbReference type="GO" id="GO:0015031">
    <property type="term" value="P:protein transport"/>
    <property type="evidence" value="ECO:0007669"/>
    <property type="project" value="UniProtKB-KW"/>
</dbReference>
<reference evidence="14" key="1">
    <citation type="submission" date="2025-08" db="UniProtKB">
        <authorList>
            <consortium name="Ensembl"/>
        </authorList>
    </citation>
    <scope>IDENTIFICATION</scope>
</reference>
<evidence type="ECO:0000256" key="10">
    <source>
        <dbReference type="ARBA" id="ARBA00023136"/>
    </source>
</evidence>
<dbReference type="PANTHER" id="PTHR46258">
    <property type="entry name" value="LONGIN DOMAIN-CONTAINING PROTEIN"/>
    <property type="match status" value="1"/>
</dbReference>
<comment type="function">
    <text evidence="1">May be involved in vesicle transport between the ER and the Golgi complex.</text>
</comment>
<gene>
    <name evidence="14" type="primary">SEC22A</name>
    <name evidence="14" type="synonym">LOC115160941</name>
</gene>
<dbReference type="InterPro" id="IPR011012">
    <property type="entry name" value="Longin-like_dom_sf"/>
</dbReference>
<feature type="transmembrane region" description="Helical" evidence="11">
    <location>
        <begin position="182"/>
        <end position="203"/>
    </location>
</feature>
<feature type="signal peptide" evidence="12">
    <location>
        <begin position="1"/>
        <end position="15"/>
    </location>
</feature>
<keyword evidence="6" id="KW-0256">Endoplasmic reticulum</keyword>
<evidence type="ECO:0000256" key="9">
    <source>
        <dbReference type="ARBA" id="ARBA00022989"/>
    </source>
</evidence>
<keyword evidence="12" id="KW-0732">Signal</keyword>
<feature type="transmembrane region" description="Helical" evidence="11">
    <location>
        <begin position="223"/>
        <end position="245"/>
    </location>
</feature>
<protein>
    <submittedName>
        <fullName evidence="14">SEC22 homolog A, vesicle trafficking protein</fullName>
    </submittedName>
</protein>
<evidence type="ECO:0000256" key="6">
    <source>
        <dbReference type="ARBA" id="ARBA00022824"/>
    </source>
</evidence>
<dbReference type="PROSITE" id="PS50859">
    <property type="entry name" value="LONGIN"/>
    <property type="match status" value="1"/>
</dbReference>
<feature type="transmembrane region" description="Helical" evidence="11">
    <location>
        <begin position="252"/>
        <end position="268"/>
    </location>
</feature>
<evidence type="ECO:0000256" key="11">
    <source>
        <dbReference type="SAM" id="Phobius"/>
    </source>
</evidence>
<evidence type="ECO:0000256" key="12">
    <source>
        <dbReference type="SAM" id="SignalP"/>
    </source>
</evidence>
<dbReference type="InterPro" id="IPR010908">
    <property type="entry name" value="Longin_dom"/>
</dbReference>
<dbReference type="GO" id="GO:0006888">
    <property type="term" value="P:endoplasmic reticulum to Golgi vesicle-mediated transport"/>
    <property type="evidence" value="ECO:0007669"/>
    <property type="project" value="InterPro"/>
</dbReference>